<evidence type="ECO:0000313" key="5">
    <source>
        <dbReference type="EMBL" id="KLU87723.1"/>
    </source>
</evidence>
<evidence type="ECO:0000256" key="1">
    <source>
        <dbReference type="ARBA" id="ARBA00007677"/>
    </source>
</evidence>
<dbReference type="OrthoDB" id="439943at2759"/>
<reference evidence="5" key="2">
    <citation type="submission" date="2011-03" db="EMBL/GenBank/DDBJ databases">
        <title>Annotation of Magnaporthe poae ATCC 64411.</title>
        <authorList>
            <person name="Ma L.-J."/>
            <person name="Dead R."/>
            <person name="Young S.K."/>
            <person name="Zeng Q."/>
            <person name="Gargeya S."/>
            <person name="Fitzgerald M."/>
            <person name="Haas B."/>
            <person name="Abouelleil A."/>
            <person name="Alvarado L."/>
            <person name="Arachchi H.M."/>
            <person name="Berlin A."/>
            <person name="Brown A."/>
            <person name="Chapman S.B."/>
            <person name="Chen Z."/>
            <person name="Dunbar C."/>
            <person name="Freedman E."/>
            <person name="Gearin G."/>
            <person name="Gellesch M."/>
            <person name="Goldberg J."/>
            <person name="Griggs A."/>
            <person name="Gujja S."/>
            <person name="Heiman D."/>
            <person name="Howarth C."/>
            <person name="Larson L."/>
            <person name="Lui A."/>
            <person name="MacDonald P.J.P."/>
            <person name="Mehta T."/>
            <person name="Montmayeur A."/>
            <person name="Murphy C."/>
            <person name="Neiman D."/>
            <person name="Pearson M."/>
            <person name="Priest M."/>
            <person name="Roberts A."/>
            <person name="Saif S."/>
            <person name="Shea T."/>
            <person name="Shenoy N."/>
            <person name="Sisk P."/>
            <person name="Stolte C."/>
            <person name="Sykes S."/>
            <person name="Yandava C."/>
            <person name="Wortman J."/>
            <person name="Nusbaum C."/>
            <person name="Birren B."/>
        </authorList>
    </citation>
    <scope>NUCLEOTIDE SEQUENCE</scope>
    <source>
        <strain evidence="5">ATCC 64411</strain>
    </source>
</reference>
<organism evidence="5">
    <name type="scientific">Magnaporthiopsis poae (strain ATCC 64411 / 73-15)</name>
    <name type="common">Kentucky bluegrass fungus</name>
    <name type="synonym">Magnaporthe poae</name>
    <dbReference type="NCBI Taxonomy" id="644358"/>
    <lineage>
        <taxon>Eukaryota</taxon>
        <taxon>Fungi</taxon>
        <taxon>Dikarya</taxon>
        <taxon>Ascomycota</taxon>
        <taxon>Pezizomycotina</taxon>
        <taxon>Sordariomycetes</taxon>
        <taxon>Sordariomycetidae</taxon>
        <taxon>Magnaporthales</taxon>
        <taxon>Magnaporthaceae</taxon>
        <taxon>Magnaporthiopsis</taxon>
    </lineage>
</organism>
<keyword evidence="3" id="KW-0808">Transferase</keyword>
<dbReference type="InterPro" id="IPR029044">
    <property type="entry name" value="Nucleotide-diphossugar_trans"/>
</dbReference>
<dbReference type="GO" id="GO:0000032">
    <property type="term" value="P:cell wall mannoprotein biosynthetic process"/>
    <property type="evidence" value="ECO:0007669"/>
    <property type="project" value="TreeGrafter"/>
</dbReference>
<name>A0A0H2TV21_MAGP6</name>
<feature type="signal peptide" evidence="4">
    <location>
        <begin position="1"/>
        <end position="34"/>
    </location>
</feature>
<comment type="similarity">
    <text evidence="1">Belongs to the glycosyltransferase 15 family.</text>
</comment>
<keyword evidence="2" id="KW-0328">Glycosyltransferase</keyword>
<gene>
    <name evidence="5" type="ORF">MAPG_06716</name>
</gene>
<dbReference type="GO" id="GO:0000026">
    <property type="term" value="F:alpha-1,2-mannosyltransferase activity"/>
    <property type="evidence" value="ECO:0007669"/>
    <property type="project" value="TreeGrafter"/>
</dbReference>
<keyword evidence="4" id="KW-0732">Signal</keyword>
<dbReference type="VEuPathDB" id="FungiDB:MAPG_06716"/>
<dbReference type="GO" id="GO:0005794">
    <property type="term" value="C:Golgi apparatus"/>
    <property type="evidence" value="ECO:0007669"/>
    <property type="project" value="TreeGrafter"/>
</dbReference>
<dbReference type="GO" id="GO:0016020">
    <property type="term" value="C:membrane"/>
    <property type="evidence" value="ECO:0007669"/>
    <property type="project" value="InterPro"/>
</dbReference>
<evidence type="ECO:0008006" key="6">
    <source>
        <dbReference type="Google" id="ProtNLM"/>
    </source>
</evidence>
<dbReference type="PANTHER" id="PTHR31121">
    <property type="entry name" value="ALPHA-1,2 MANNOSYLTRANSFERASE KTR1"/>
    <property type="match status" value="1"/>
</dbReference>
<protein>
    <recommendedName>
        <fullName evidence="6">Alpha-1,2 mannosyltransferase KTR1</fullName>
    </recommendedName>
</protein>
<feature type="chain" id="PRO_5005202334" description="Alpha-1,2 mannosyltransferase KTR1" evidence="4">
    <location>
        <begin position="35"/>
        <end position="185"/>
    </location>
</feature>
<evidence type="ECO:0000256" key="3">
    <source>
        <dbReference type="ARBA" id="ARBA00022679"/>
    </source>
</evidence>
<dbReference type="Pfam" id="PF01793">
    <property type="entry name" value="Glyco_transf_15"/>
    <property type="match status" value="1"/>
</dbReference>
<dbReference type="EMBL" id="GL876970">
    <property type="protein sequence ID" value="KLU87723.1"/>
    <property type="molecule type" value="Genomic_DNA"/>
</dbReference>
<proteinExistence type="inferred from homology"/>
<reference evidence="5" key="1">
    <citation type="submission" date="2010-05" db="EMBL/GenBank/DDBJ databases">
        <title>The Genome Sequence of Magnaporthe poae strain ATCC 64411.</title>
        <authorList>
            <consortium name="The Broad Institute Genome Sequencing Platform"/>
            <consortium name="Broad Institute Genome Sequencing Center for Infectious Disease"/>
            <person name="Ma L.-J."/>
            <person name="Dead R."/>
            <person name="Young S."/>
            <person name="Zeng Q."/>
            <person name="Koehrsen M."/>
            <person name="Alvarado L."/>
            <person name="Berlin A."/>
            <person name="Chapman S.B."/>
            <person name="Chen Z."/>
            <person name="Freedman E."/>
            <person name="Gellesch M."/>
            <person name="Goldberg J."/>
            <person name="Griggs A."/>
            <person name="Gujja S."/>
            <person name="Heilman E.R."/>
            <person name="Heiman D."/>
            <person name="Hepburn T."/>
            <person name="Howarth C."/>
            <person name="Jen D."/>
            <person name="Larson L."/>
            <person name="Mehta T."/>
            <person name="Neiman D."/>
            <person name="Pearson M."/>
            <person name="Roberts A."/>
            <person name="Saif S."/>
            <person name="Shea T."/>
            <person name="Shenoy N."/>
            <person name="Sisk P."/>
            <person name="Stolte C."/>
            <person name="Sykes S."/>
            <person name="Walk T."/>
            <person name="White J."/>
            <person name="Yandava C."/>
            <person name="Haas B."/>
            <person name="Nusbaum C."/>
            <person name="Birren B."/>
        </authorList>
    </citation>
    <scope>NUCLEOTIDE SEQUENCE</scope>
    <source>
        <strain evidence="5">ATCC 64411</strain>
    </source>
</reference>
<dbReference type="PANTHER" id="PTHR31121:SF2">
    <property type="entry name" value="MANNOSYLTRANSFERASE KTR5-RELATED"/>
    <property type="match status" value="1"/>
</dbReference>
<dbReference type="SUPFAM" id="SSF53448">
    <property type="entry name" value="Nucleotide-diphospho-sugar transferases"/>
    <property type="match status" value="1"/>
</dbReference>
<accession>A0A0H2TV21</accession>
<dbReference type="GO" id="GO:0006487">
    <property type="term" value="P:protein N-linked glycosylation"/>
    <property type="evidence" value="ECO:0007669"/>
    <property type="project" value="TreeGrafter"/>
</dbReference>
<dbReference type="Gene3D" id="3.90.550.10">
    <property type="entry name" value="Spore Coat Polysaccharide Biosynthesis Protein SpsA, Chain A"/>
    <property type="match status" value="1"/>
</dbReference>
<feature type="non-terminal residue" evidence="5">
    <location>
        <position position="185"/>
    </location>
</feature>
<evidence type="ECO:0000256" key="2">
    <source>
        <dbReference type="ARBA" id="ARBA00022676"/>
    </source>
</evidence>
<dbReference type="InterPro" id="IPR002685">
    <property type="entry name" value="Glyco_trans_15"/>
</dbReference>
<evidence type="ECO:0000256" key="4">
    <source>
        <dbReference type="SAM" id="SignalP"/>
    </source>
</evidence>
<sequence>MLRQLRMRLPRRTHPLVKLLLWLAIPLMLEVLWHQRSYNVPRPERELDEPFLGSAGCQDPEAAAGQAREKATFVMLARNSELEQARHTVESIERRFNRWFHYPIVFFNDEPFSDRFVETLNATASGGARFETIPREQWLFPSWMDADAARASIADQGRRGVSHGGLEGYHHMCRFFSGRFYTLEA</sequence>
<dbReference type="AlphaFoldDB" id="A0A0H2TV21"/>